<organism evidence="1 2">
    <name type="scientific">Hymenobacter montanus</name>
    <dbReference type="NCBI Taxonomy" id="2771359"/>
    <lineage>
        <taxon>Bacteria</taxon>
        <taxon>Pseudomonadati</taxon>
        <taxon>Bacteroidota</taxon>
        <taxon>Cytophagia</taxon>
        <taxon>Cytophagales</taxon>
        <taxon>Hymenobacteraceae</taxon>
        <taxon>Hymenobacter</taxon>
    </lineage>
</organism>
<gene>
    <name evidence="1" type="ORF">IC235_20670</name>
</gene>
<proteinExistence type="predicted"/>
<dbReference type="AlphaFoldDB" id="A0A927BI34"/>
<dbReference type="EMBL" id="JACXAD010000033">
    <property type="protein sequence ID" value="MBD2770308.1"/>
    <property type="molecule type" value="Genomic_DNA"/>
</dbReference>
<comment type="caution">
    <text evidence="1">The sequence shown here is derived from an EMBL/GenBank/DDBJ whole genome shotgun (WGS) entry which is preliminary data.</text>
</comment>
<keyword evidence="2" id="KW-1185">Reference proteome</keyword>
<name>A0A927BI34_9BACT</name>
<dbReference type="Pfam" id="PF12487">
    <property type="entry name" value="DUF3703"/>
    <property type="match status" value="1"/>
</dbReference>
<evidence type="ECO:0000313" key="1">
    <source>
        <dbReference type="EMBL" id="MBD2770308.1"/>
    </source>
</evidence>
<dbReference type="Proteomes" id="UP000612233">
    <property type="component" value="Unassembled WGS sequence"/>
</dbReference>
<dbReference type="InterPro" id="IPR022172">
    <property type="entry name" value="DUF3703"/>
</dbReference>
<dbReference type="RefSeq" id="WP_191007117.1">
    <property type="nucleotide sequence ID" value="NZ_JACXAD010000033.1"/>
</dbReference>
<sequence>MFYLRLPRRLRSYYRAELQAARAATARQDLPRAFSHLERAHILGQRWALPHTHTHLLMLHHGLRIRDLREILGQLVRIIGGFALSFFGRVPTGNTGGANVPAEQPMPVPADLQAILAESYHIPRAANMRASGVPGRTRGRKSR</sequence>
<accession>A0A927BI34</accession>
<evidence type="ECO:0000313" key="2">
    <source>
        <dbReference type="Proteomes" id="UP000612233"/>
    </source>
</evidence>
<reference evidence="1" key="1">
    <citation type="submission" date="2020-09" db="EMBL/GenBank/DDBJ databases">
        <authorList>
            <person name="Kim M.K."/>
        </authorList>
    </citation>
    <scope>NUCLEOTIDE SEQUENCE</scope>
    <source>
        <strain evidence="1">BT664</strain>
    </source>
</reference>
<protein>
    <submittedName>
        <fullName evidence="1">DUF3703 domain-containing protein</fullName>
    </submittedName>
</protein>